<dbReference type="PROSITE" id="PS00092">
    <property type="entry name" value="N6_MTASE"/>
    <property type="match status" value="1"/>
</dbReference>
<dbReference type="RefSeq" id="WP_147739375.1">
    <property type="nucleotide sequence ID" value="NZ_SAXU01000001.1"/>
</dbReference>
<proteinExistence type="predicted"/>
<dbReference type="GO" id="GO:0003676">
    <property type="term" value="F:nucleic acid binding"/>
    <property type="evidence" value="ECO:0007669"/>
    <property type="project" value="InterPro"/>
</dbReference>
<dbReference type="Gene3D" id="3.40.50.150">
    <property type="entry name" value="Vaccinia Virus protein VP39"/>
    <property type="match status" value="1"/>
</dbReference>
<dbReference type="NCBIfam" id="TIGR00095">
    <property type="entry name" value="16S rRNA (guanine(966)-N(2))-methyltransferase RsmD"/>
    <property type="match status" value="1"/>
</dbReference>
<evidence type="ECO:0000313" key="4">
    <source>
        <dbReference type="Proteomes" id="UP000324638"/>
    </source>
</evidence>
<dbReference type="SUPFAM" id="SSF53335">
    <property type="entry name" value="S-adenosyl-L-methionine-dependent methyltransferases"/>
    <property type="match status" value="1"/>
</dbReference>
<accession>A0A5C8D8W7</accession>
<dbReference type="EC" id="2.1.1.171" evidence="3"/>
<evidence type="ECO:0000256" key="2">
    <source>
        <dbReference type="ARBA" id="ARBA00022679"/>
    </source>
</evidence>
<dbReference type="AlphaFoldDB" id="A0A5C8D8W7"/>
<keyword evidence="1 3" id="KW-0489">Methyltransferase</keyword>
<dbReference type="PANTHER" id="PTHR43542:SF1">
    <property type="entry name" value="METHYLTRANSFERASE"/>
    <property type="match status" value="1"/>
</dbReference>
<dbReference type="Pfam" id="PF03602">
    <property type="entry name" value="Cons_hypoth95"/>
    <property type="match status" value="1"/>
</dbReference>
<dbReference type="GO" id="GO:0052913">
    <property type="term" value="F:16S rRNA (guanine(966)-N(2))-methyltransferase activity"/>
    <property type="evidence" value="ECO:0007669"/>
    <property type="project" value="UniProtKB-EC"/>
</dbReference>
<gene>
    <name evidence="3" type="primary">rsmD</name>
    <name evidence="3" type="ORF">EPJ79_09920</name>
</gene>
<keyword evidence="2 3" id="KW-0808">Transferase</keyword>
<comment type="caution">
    <text evidence="3">The sequence shown here is derived from an EMBL/GenBank/DDBJ whole genome shotgun (WGS) entry which is preliminary data.</text>
</comment>
<protein>
    <submittedName>
        <fullName evidence="3">16S rRNA (Guanine(966)-N(2))-methyltransferase RsmD</fullName>
        <ecNumber evidence="3">2.1.1.171</ecNumber>
    </submittedName>
</protein>
<organism evidence="3 4">
    <name type="scientific">Brachyspira aalborgi</name>
    <dbReference type="NCBI Taxonomy" id="29522"/>
    <lineage>
        <taxon>Bacteria</taxon>
        <taxon>Pseudomonadati</taxon>
        <taxon>Spirochaetota</taxon>
        <taxon>Spirochaetia</taxon>
        <taxon>Brachyspirales</taxon>
        <taxon>Brachyspiraceae</taxon>
        <taxon>Brachyspira</taxon>
    </lineage>
</organism>
<dbReference type="InterPro" id="IPR004398">
    <property type="entry name" value="RNA_MeTrfase_RsmD"/>
</dbReference>
<dbReference type="InterPro" id="IPR002052">
    <property type="entry name" value="DNA_methylase_N6_adenine_CS"/>
</dbReference>
<evidence type="ECO:0000256" key="1">
    <source>
        <dbReference type="ARBA" id="ARBA00022603"/>
    </source>
</evidence>
<evidence type="ECO:0000313" key="3">
    <source>
        <dbReference type="EMBL" id="TXJ21418.1"/>
    </source>
</evidence>
<dbReference type="EMBL" id="SAXU01000001">
    <property type="protein sequence ID" value="TXJ21418.1"/>
    <property type="molecule type" value="Genomic_DNA"/>
</dbReference>
<sequence length="182" mass="21469">MHIISGYKKNKKIITPKRDFRPTQSKVREALFNIIEVKDKIFLDLCSGSGAIGFEALSREAKYCIFIEIDREAIKNIFTNAKNIFEDESKKYKIKRISAEDFAKRTNEKFDIIYFDPPYNSKIYNSVISLIIERNLLNENGYLIVELGYEYYKKFVENFNNIKCDIKIYGETVLIIFEKRNL</sequence>
<name>A0A5C8D8W7_9SPIR</name>
<reference evidence="3 4" key="1">
    <citation type="journal article" date="1992" name="Lakartidningen">
        <title>[Penicillin V and not amoxicillin is the first choice preparation in acute otitis].</title>
        <authorList>
            <person name="Kamme C."/>
            <person name="Lundgren K."/>
            <person name="Prellner K."/>
        </authorList>
    </citation>
    <scope>NUCLEOTIDE SEQUENCE [LARGE SCALE GENOMIC DNA]</scope>
    <source>
        <strain evidence="3 4">513A</strain>
    </source>
</reference>
<dbReference type="PANTHER" id="PTHR43542">
    <property type="entry name" value="METHYLTRANSFERASE"/>
    <property type="match status" value="1"/>
</dbReference>
<dbReference type="Proteomes" id="UP000324638">
    <property type="component" value="Unassembled WGS sequence"/>
</dbReference>
<dbReference type="InterPro" id="IPR029063">
    <property type="entry name" value="SAM-dependent_MTases_sf"/>
</dbReference>
<dbReference type="CDD" id="cd02440">
    <property type="entry name" value="AdoMet_MTases"/>
    <property type="match status" value="1"/>
</dbReference>
<dbReference type="PIRSF" id="PIRSF004553">
    <property type="entry name" value="CHP00095"/>
    <property type="match status" value="1"/>
</dbReference>